<dbReference type="CDD" id="cd06554">
    <property type="entry name" value="ASCH_ASC-1_like"/>
    <property type="match status" value="1"/>
</dbReference>
<evidence type="ECO:0000313" key="4">
    <source>
        <dbReference type="Proteomes" id="UP000825935"/>
    </source>
</evidence>
<evidence type="ECO:0000256" key="1">
    <source>
        <dbReference type="SAM" id="MobiDB-lite"/>
    </source>
</evidence>
<dbReference type="InterPro" id="IPR039128">
    <property type="entry name" value="TRIP4-like"/>
</dbReference>
<dbReference type="PANTHER" id="PTHR12963:SF0">
    <property type="entry name" value="EXPRESSED PROTEIN"/>
    <property type="match status" value="1"/>
</dbReference>
<dbReference type="PANTHER" id="PTHR12963">
    <property type="entry name" value="THYROID RECEPTOR INTERACTING PROTEIN RELATED"/>
    <property type="match status" value="1"/>
</dbReference>
<evidence type="ECO:0000313" key="3">
    <source>
        <dbReference type="EMBL" id="KAH7296183.1"/>
    </source>
</evidence>
<protein>
    <recommendedName>
        <fullName evidence="2">ASCH domain-containing protein</fullName>
    </recommendedName>
</protein>
<feature type="compositionally biased region" description="Polar residues" evidence="1">
    <location>
        <begin position="238"/>
        <end position="275"/>
    </location>
</feature>
<dbReference type="Proteomes" id="UP000825935">
    <property type="component" value="Chromosome 26"/>
</dbReference>
<dbReference type="FunFam" id="2.30.130.30:FF:000002">
    <property type="entry name" value="Activating signal cointegrator 1"/>
    <property type="match status" value="1"/>
</dbReference>
<dbReference type="OMA" id="RSMENDN"/>
<keyword evidence="4" id="KW-1185">Reference proteome</keyword>
<dbReference type="EMBL" id="CM035431">
    <property type="protein sequence ID" value="KAH7296183.1"/>
    <property type="molecule type" value="Genomic_DNA"/>
</dbReference>
<comment type="caution">
    <text evidence="3">The sequence shown here is derived from an EMBL/GenBank/DDBJ whole genome shotgun (WGS) entry which is preliminary data.</text>
</comment>
<gene>
    <name evidence="3" type="ORF">KP509_26G012200</name>
</gene>
<feature type="region of interest" description="Disordered" evidence="1">
    <location>
        <begin position="230"/>
        <end position="295"/>
    </location>
</feature>
<dbReference type="InterPro" id="IPR015947">
    <property type="entry name" value="PUA-like_sf"/>
</dbReference>
<accession>A0A8T2RKX1</accession>
<name>A0A8T2RKX1_CERRI</name>
<feature type="region of interest" description="Disordered" evidence="1">
    <location>
        <begin position="170"/>
        <end position="194"/>
    </location>
</feature>
<reference evidence="3" key="1">
    <citation type="submission" date="2021-08" db="EMBL/GenBank/DDBJ databases">
        <title>WGS assembly of Ceratopteris richardii.</title>
        <authorList>
            <person name="Marchant D.B."/>
            <person name="Chen G."/>
            <person name="Jenkins J."/>
            <person name="Shu S."/>
            <person name="Leebens-Mack J."/>
            <person name="Grimwood J."/>
            <person name="Schmutz J."/>
            <person name="Soltis P."/>
            <person name="Soltis D."/>
            <person name="Chen Z.-H."/>
        </authorList>
    </citation>
    <scope>NUCLEOTIDE SEQUENCE</scope>
    <source>
        <strain evidence="3">Whitten #5841</strain>
        <tissue evidence="3">Leaf</tissue>
    </source>
</reference>
<dbReference type="AlphaFoldDB" id="A0A8T2RKX1"/>
<dbReference type="SUPFAM" id="SSF88697">
    <property type="entry name" value="PUA domain-like"/>
    <property type="match status" value="1"/>
</dbReference>
<dbReference type="InterPro" id="IPR007374">
    <property type="entry name" value="ASCH_domain"/>
</dbReference>
<dbReference type="OrthoDB" id="338816at2759"/>
<evidence type="ECO:0000259" key="2">
    <source>
        <dbReference type="Pfam" id="PF04266"/>
    </source>
</evidence>
<sequence length="295" mass="32684">MAMSKPYHMQASHKNGNLCITLHQPWASLLVHGIKRVEGRSWPAPDEVISERIWIHAASKIPDASTIQAMENFYREVYRIDGVTDIKFPEHYPVSVLLGSVKVAGCLKLEEFISWEAVPQGVRLEGQTEFCWLCEEPQKLVVPFQMRGWLKVYNLEKKIAANATRGLRPVIGPAPVKFPPPDSSDPRSLKPGSLENLLSQTEGKAKKPATTPSLDASIAGARKAANQFRKDWSGAAGSKSSSIHQGDCRSQGQSRNDTKTLAWTEVVMSNQGPSTNKDKGRKNQSIAEETWVRKA</sequence>
<proteinExistence type="predicted"/>
<feature type="domain" description="ASCH" evidence="2">
    <location>
        <begin position="20"/>
        <end position="124"/>
    </location>
</feature>
<dbReference type="Pfam" id="PF04266">
    <property type="entry name" value="ASCH"/>
    <property type="match status" value="1"/>
</dbReference>
<dbReference type="Gene3D" id="2.30.130.30">
    <property type="entry name" value="Hypothetical protein"/>
    <property type="match status" value="1"/>
</dbReference>
<organism evidence="3 4">
    <name type="scientific">Ceratopteris richardii</name>
    <name type="common">Triangle waterfern</name>
    <dbReference type="NCBI Taxonomy" id="49495"/>
    <lineage>
        <taxon>Eukaryota</taxon>
        <taxon>Viridiplantae</taxon>
        <taxon>Streptophyta</taxon>
        <taxon>Embryophyta</taxon>
        <taxon>Tracheophyta</taxon>
        <taxon>Polypodiopsida</taxon>
        <taxon>Polypodiidae</taxon>
        <taxon>Polypodiales</taxon>
        <taxon>Pteridineae</taxon>
        <taxon>Pteridaceae</taxon>
        <taxon>Parkerioideae</taxon>
        <taxon>Ceratopteris</taxon>
    </lineage>
</organism>